<proteinExistence type="predicted"/>
<dbReference type="GeneID" id="26900601"/>
<feature type="coiled-coil region" evidence="1">
    <location>
        <begin position="604"/>
        <end position="631"/>
    </location>
</feature>
<dbReference type="EMBL" id="LGTL01000001">
    <property type="protein sequence ID" value="KPA86026.1"/>
    <property type="molecule type" value="Genomic_DNA"/>
</dbReference>
<evidence type="ECO:0000313" key="3">
    <source>
        <dbReference type="Proteomes" id="UP000037923"/>
    </source>
</evidence>
<dbReference type="EMBL" id="LGTL01000001">
    <property type="protein sequence ID" value="KPA86025.1"/>
    <property type="molecule type" value="Genomic_DNA"/>
</dbReference>
<protein>
    <submittedName>
        <fullName evidence="2">Uncharacterized protein</fullName>
    </submittedName>
</protein>
<feature type="coiled-coil region" evidence="1">
    <location>
        <begin position="14"/>
        <end position="139"/>
    </location>
</feature>
<keyword evidence="3" id="KW-1185">Reference proteome</keyword>
<sequence>MSARWPSSLLNSTNQRLTESIEQLSAELESKRNTVAELREVVGLLKRDHRQTRRQEKNISEALASKREEVEKDEGKLKQLTHEVDGNARRVGQLKAEEARLGSAVAALEDTMEHRRHKLEEQQKTAAALEEEVKAIVLAHLARQRTGEDLSAAQNELSSAVWGKLERLNERANTAAQQLADARTEHHHVLRELDVVQQQLQEAVKEQYDSVHALELVHAQTSQLDAHVMTNATSMETLKQAMHEKKELRDEMRLSLDRCLADNTQRAVARDRHRSRYDQQLHALRQLVESIRGGEAHLAGCKGRRHAEEHFLHQQRRELDHIVNLCEEKTSLLEVAKARHTALVEARALLDKQLEFDTPSSAALRNLILSLSRQKDLLEDRLERAQVRLAEAIQLFVQEGRKGDQVNEVLAEKQKNWKALSESQDTTEREVHLLKQRCAQLEDVLSEQRALLPSMQTLAQEQRAQRQESRLRDIEQLRAALLRSRREHQQLLQGVTTLRSSLYRSRKSLENGDVSQSTIIEELRLLDGEVAALEQEQRTTTEAQRSAAAQFEQANVTLQSLMKAADVQVGVLKEAAGVESFLRAEVQIKEEQIQAEMQGRLVELHLHENELHELNEELQRHSKKLGLLRLRYDEVMASLARASQKPLNEEQSDASLSLPSLKPVAASSNPETVHAHLLLRRSFEREQLMQRGNYLDLRLVALDRETSTLRHMLDGLRASSSSTSDAASRIDGAAASKAVTYPTEKTKQRGVMAVENENASPVPTAKSSCSPATMKDELVNSALSKEHYWKMELDLLDEAVAAMTHERDRTRTQLNELRSTLKELQNTEKQRRMRLQKLRELWERSQKSANAAAMKGIR</sequence>
<accession>A0A0M9GAG8</accession>
<keyword evidence="1" id="KW-0175">Coiled coil</keyword>
<dbReference type="Proteomes" id="UP000037923">
    <property type="component" value="Unassembled WGS sequence"/>
</dbReference>
<feature type="coiled-coil region" evidence="1">
    <location>
        <begin position="368"/>
        <end position="395"/>
    </location>
</feature>
<dbReference type="OMA" id="HVILLCE"/>
<dbReference type="AlphaFoldDB" id="A0A0M9GAG8"/>
<dbReference type="VEuPathDB" id="TriTrypDB:LpyrH10_01_3030"/>
<dbReference type="OrthoDB" id="271974at2759"/>
<evidence type="ECO:0000313" key="2">
    <source>
        <dbReference type="EMBL" id="KPA86026.1"/>
    </source>
</evidence>
<feature type="coiled-coil region" evidence="1">
    <location>
        <begin position="231"/>
        <end position="258"/>
    </location>
</feature>
<gene>
    <name evidence="2" type="ORF">ABB37_00303</name>
</gene>
<name>A0A0M9GAG8_LEPPY</name>
<feature type="coiled-coil region" evidence="1">
    <location>
        <begin position="800"/>
        <end position="841"/>
    </location>
</feature>
<comment type="caution">
    <text evidence="2">The sequence shown here is derived from an EMBL/GenBank/DDBJ whole genome shotgun (WGS) entry which is preliminary data.</text>
</comment>
<dbReference type="RefSeq" id="XP_015664465.1">
    <property type="nucleotide sequence ID" value="XM_015796457.1"/>
</dbReference>
<evidence type="ECO:0000256" key="1">
    <source>
        <dbReference type="SAM" id="Coils"/>
    </source>
</evidence>
<reference evidence="2 3" key="1">
    <citation type="submission" date="2015-07" db="EMBL/GenBank/DDBJ databases">
        <title>High-quality genome of monoxenous trypanosomatid Leptomonas pyrrhocoris.</title>
        <authorList>
            <person name="Flegontov P."/>
            <person name="Butenko A."/>
            <person name="Firsov S."/>
            <person name="Vlcek C."/>
            <person name="Logacheva M.D."/>
            <person name="Field M."/>
            <person name="Filatov D."/>
            <person name="Flegontova O."/>
            <person name="Gerasimov E."/>
            <person name="Jackson A.P."/>
            <person name="Kelly S."/>
            <person name="Opperdoes F."/>
            <person name="O'Reilly A."/>
            <person name="Votypka J."/>
            <person name="Yurchenko V."/>
            <person name="Lukes J."/>
        </authorList>
    </citation>
    <scope>NUCLEOTIDE SEQUENCE [LARGE SCALE GENOMIC DNA]</scope>
    <source>
        <strain evidence="2">H10</strain>
    </source>
</reference>
<feature type="coiled-coil region" evidence="1">
    <location>
        <begin position="424"/>
        <end position="484"/>
    </location>
</feature>
<dbReference type="RefSeq" id="XP_015664464.1">
    <property type="nucleotide sequence ID" value="XM_015796456.1"/>
</dbReference>
<organism evidence="2 3">
    <name type="scientific">Leptomonas pyrrhocoris</name>
    <name type="common">Firebug parasite</name>
    <dbReference type="NCBI Taxonomy" id="157538"/>
    <lineage>
        <taxon>Eukaryota</taxon>
        <taxon>Discoba</taxon>
        <taxon>Euglenozoa</taxon>
        <taxon>Kinetoplastea</taxon>
        <taxon>Metakinetoplastina</taxon>
        <taxon>Trypanosomatida</taxon>
        <taxon>Trypanosomatidae</taxon>
        <taxon>Leishmaniinae</taxon>
        <taxon>Leptomonas</taxon>
    </lineage>
</organism>